<dbReference type="Gene3D" id="1.10.510.10">
    <property type="entry name" value="Transferase(Phosphotransferase) domain 1"/>
    <property type="match status" value="2"/>
</dbReference>
<dbReference type="CDD" id="cd00180">
    <property type="entry name" value="PKc"/>
    <property type="match status" value="1"/>
</dbReference>
<accession>A0ABR2H165</accession>
<dbReference type="Pfam" id="PF07714">
    <property type="entry name" value="PK_Tyr_Ser-Thr"/>
    <property type="match status" value="1"/>
</dbReference>
<reference evidence="2 3" key="1">
    <citation type="submission" date="2024-04" db="EMBL/GenBank/DDBJ databases">
        <title>Tritrichomonas musculus Genome.</title>
        <authorList>
            <person name="Alves-Ferreira E."/>
            <person name="Grigg M."/>
            <person name="Lorenzi H."/>
            <person name="Galac M."/>
        </authorList>
    </citation>
    <scope>NUCLEOTIDE SEQUENCE [LARGE SCALE GENOMIC DNA]</scope>
    <source>
        <strain evidence="2 3">EAF2021</strain>
    </source>
</reference>
<name>A0ABR2H165_9EUKA</name>
<evidence type="ECO:0000313" key="3">
    <source>
        <dbReference type="Proteomes" id="UP001470230"/>
    </source>
</evidence>
<proteinExistence type="predicted"/>
<gene>
    <name evidence="2" type="ORF">M9Y10_031649</name>
</gene>
<evidence type="ECO:0000313" key="2">
    <source>
        <dbReference type="EMBL" id="KAK8839934.1"/>
    </source>
</evidence>
<feature type="domain" description="Protein kinase" evidence="1">
    <location>
        <begin position="193"/>
        <end position="587"/>
    </location>
</feature>
<dbReference type="InterPro" id="IPR008271">
    <property type="entry name" value="Ser/Thr_kinase_AS"/>
</dbReference>
<dbReference type="InterPro" id="IPR050167">
    <property type="entry name" value="Ser_Thr_protein_kinase"/>
</dbReference>
<dbReference type="PROSITE" id="PS50011">
    <property type="entry name" value="PROTEIN_KINASE_DOM"/>
    <property type="match status" value="1"/>
</dbReference>
<keyword evidence="3" id="KW-1185">Reference proteome</keyword>
<dbReference type="Proteomes" id="UP001470230">
    <property type="component" value="Unassembled WGS sequence"/>
</dbReference>
<dbReference type="InterPro" id="IPR001245">
    <property type="entry name" value="Ser-Thr/Tyr_kinase_cat_dom"/>
</dbReference>
<dbReference type="SUPFAM" id="SSF56112">
    <property type="entry name" value="Protein kinase-like (PK-like)"/>
    <property type="match status" value="2"/>
</dbReference>
<organism evidence="2 3">
    <name type="scientific">Tritrichomonas musculus</name>
    <dbReference type="NCBI Taxonomy" id="1915356"/>
    <lineage>
        <taxon>Eukaryota</taxon>
        <taxon>Metamonada</taxon>
        <taxon>Parabasalia</taxon>
        <taxon>Tritrichomonadida</taxon>
        <taxon>Tritrichomonadidae</taxon>
        <taxon>Tritrichomonas</taxon>
    </lineage>
</organism>
<dbReference type="EMBL" id="JAPFFF010000050">
    <property type="protein sequence ID" value="KAK8839934.1"/>
    <property type="molecule type" value="Genomic_DNA"/>
</dbReference>
<comment type="caution">
    <text evidence="2">The sequence shown here is derived from an EMBL/GenBank/DDBJ whole genome shotgun (WGS) entry which is preliminary data.</text>
</comment>
<dbReference type="PANTHER" id="PTHR23257">
    <property type="entry name" value="SERINE-THREONINE PROTEIN KINASE"/>
    <property type="match status" value="1"/>
</dbReference>
<dbReference type="SMART" id="SM00220">
    <property type="entry name" value="S_TKc"/>
    <property type="match status" value="1"/>
</dbReference>
<evidence type="ECO:0000259" key="1">
    <source>
        <dbReference type="PROSITE" id="PS50011"/>
    </source>
</evidence>
<sequence length="850" mass="99730">MLKSLLEFKKLLRKGAIEIAKSKISKIIKEYSFYNITEKCNLDLNFGQDLKDSKVIIIDQFSDNSPDVSGDYFILSFKKTLVFVNQQSISLIKQLLSINPDVSLCFLSNTENIFKQRTQIENQIVDCDSFFMDSISNFSEQIRIRQTSGPRILPMTWKIIRTSIIGFLIKQAFAKNGDLNNFEENKIFDLNDFIEITNIGCGSSFTASLVYHIESGYLFVIKRPVINDEEHQEYMKREIEILSRIKHPNIVKFYGFVKDKNYPVIGFINGSTLLNSKWKNLDDLAKINILLKTLKALSYIHDNKIIYRDLKPNNILLDEKTNPIIIDFDKAIQSSDKENDTCDFSSPFCAPEVNNQIQSYASDVYSFGKLVKYMFDKEGTKEYNELKLLYKECIEAEIDKRPSIYEISKGIYRVFESEKISVISSKFSKNGFLSDFLRKKTNIDNTSKQIILIGIAYGMQYLNSKNNINRDLKPANILLDDKCLPLVSDFGFSKKCIKDKTEIHLKNDIVPVNSASDVYSFGMIMYEIVTGKKYTKDTPTLLNSFDKPISHGDGIPESIENLIKQCWSENVSDRPTFNEIYEELVFINDKDDCILDNVDQNKVKKYLEQITNCENDFYYDFEFYDESPNYHEDYIEETRTIKVDSQIRNNIKYQKYEDQTRKKIIPNNGDPVRYTDWTMVKQYEKPIEIIEIQRRTVNLGFKFSPDKMIKYSVSVDQERKNILDFHTNKIIQEGNWYDVKENLVQCATKKIVTEYRKEIRERKINEQRPHNIFRLFSFGFISNPKRFAIIRSFSYQKRHKIIDFDGNITYTKWETDFSKGIKNNMYYSSEYHRSEEYCQIIYQPCFNEND</sequence>
<dbReference type="InterPro" id="IPR000719">
    <property type="entry name" value="Prot_kinase_dom"/>
</dbReference>
<dbReference type="Pfam" id="PF00069">
    <property type="entry name" value="Pkinase"/>
    <property type="match status" value="1"/>
</dbReference>
<protein>
    <recommendedName>
        <fullName evidence="1">Protein kinase domain-containing protein</fullName>
    </recommendedName>
</protein>
<dbReference type="PROSITE" id="PS00108">
    <property type="entry name" value="PROTEIN_KINASE_ST"/>
    <property type="match status" value="1"/>
</dbReference>
<dbReference type="InterPro" id="IPR011009">
    <property type="entry name" value="Kinase-like_dom_sf"/>
</dbReference>